<comment type="caution">
    <text evidence="2">The sequence shown here is derived from an EMBL/GenBank/DDBJ whole genome shotgun (WGS) entry which is preliminary data.</text>
</comment>
<feature type="transmembrane region" description="Helical" evidence="1">
    <location>
        <begin position="86"/>
        <end position="107"/>
    </location>
</feature>
<evidence type="ECO:0000256" key="1">
    <source>
        <dbReference type="SAM" id="Phobius"/>
    </source>
</evidence>
<feature type="transmembrane region" description="Helical" evidence="1">
    <location>
        <begin position="58"/>
        <end position="74"/>
    </location>
</feature>
<evidence type="ECO:0000313" key="3">
    <source>
        <dbReference type="Proteomes" id="UP001267290"/>
    </source>
</evidence>
<dbReference type="Pfam" id="PF06961">
    <property type="entry name" value="DUF1294"/>
    <property type="match status" value="1"/>
</dbReference>
<keyword evidence="1" id="KW-0812">Transmembrane</keyword>
<dbReference type="RefSeq" id="WP_310499092.1">
    <property type="nucleotide sequence ID" value="NZ_JAVDSB010000003.1"/>
</dbReference>
<dbReference type="InterPro" id="IPR010718">
    <property type="entry name" value="DUF1294"/>
</dbReference>
<evidence type="ECO:0000313" key="2">
    <source>
        <dbReference type="EMBL" id="MDR6551535.1"/>
    </source>
</evidence>
<dbReference type="EMBL" id="JAVDSB010000003">
    <property type="protein sequence ID" value="MDR6551535.1"/>
    <property type="molecule type" value="Genomic_DNA"/>
</dbReference>
<keyword evidence="3" id="KW-1185">Reference proteome</keyword>
<accession>A0ABU1NVN7</accession>
<sequence length="108" mass="12113">MFPFKIGVAALFYGNEGVPPVTYFLVYLLVMNILTFIEMGHDKGQAKKGGRRVPEKRLFLFAAFGGAIGGWLGMRMWRHKTKHTSFVVGFPLLIALNCICVILIAVYM</sequence>
<feature type="transmembrane region" description="Helical" evidence="1">
    <location>
        <begin position="20"/>
        <end position="37"/>
    </location>
</feature>
<protein>
    <submittedName>
        <fullName evidence="2">Uncharacterized membrane protein YsdA (DUF1294 family)</fullName>
    </submittedName>
</protein>
<gene>
    <name evidence="2" type="ORF">J2736_002722</name>
</gene>
<dbReference type="Proteomes" id="UP001267290">
    <property type="component" value="Unassembled WGS sequence"/>
</dbReference>
<organism evidence="2 3">
    <name type="scientific">Paenibacillus qinlingensis</name>
    <dbReference type="NCBI Taxonomy" id="1837343"/>
    <lineage>
        <taxon>Bacteria</taxon>
        <taxon>Bacillati</taxon>
        <taxon>Bacillota</taxon>
        <taxon>Bacilli</taxon>
        <taxon>Bacillales</taxon>
        <taxon>Paenibacillaceae</taxon>
        <taxon>Paenibacillus</taxon>
    </lineage>
</organism>
<name>A0ABU1NVN7_9BACL</name>
<reference evidence="2 3" key="1">
    <citation type="submission" date="2023-07" db="EMBL/GenBank/DDBJ databases">
        <title>Sorghum-associated microbial communities from plants grown in Nebraska, USA.</title>
        <authorList>
            <person name="Schachtman D."/>
        </authorList>
    </citation>
    <scope>NUCLEOTIDE SEQUENCE [LARGE SCALE GENOMIC DNA]</scope>
    <source>
        <strain evidence="2 3">CC258</strain>
    </source>
</reference>
<proteinExistence type="predicted"/>
<keyword evidence="1" id="KW-1133">Transmembrane helix</keyword>
<keyword evidence="1" id="KW-0472">Membrane</keyword>